<dbReference type="InterPro" id="IPR050729">
    <property type="entry name" value="Rho-GAP"/>
</dbReference>
<dbReference type="PANTHER" id="PTHR23176:SF129">
    <property type="entry name" value="RHO GTPASE ACTIVATING PROTEIN AT 16F, ISOFORM E-RELATED"/>
    <property type="match status" value="1"/>
</dbReference>
<organism evidence="4">
    <name type="scientific">Xenopsylla cheopis</name>
    <name type="common">Oriental rat flea</name>
    <name type="synonym">Pulex cheopis</name>
    <dbReference type="NCBI Taxonomy" id="163159"/>
    <lineage>
        <taxon>Eukaryota</taxon>
        <taxon>Metazoa</taxon>
        <taxon>Ecdysozoa</taxon>
        <taxon>Arthropoda</taxon>
        <taxon>Hexapoda</taxon>
        <taxon>Insecta</taxon>
        <taxon>Pterygota</taxon>
        <taxon>Neoptera</taxon>
        <taxon>Endopterygota</taxon>
        <taxon>Siphonaptera</taxon>
        <taxon>Pulicidae</taxon>
        <taxon>Xenopsyllinae</taxon>
        <taxon>Xenopsylla</taxon>
    </lineage>
</organism>
<dbReference type="PANTHER" id="PTHR23176">
    <property type="entry name" value="RHO/RAC/CDC GTPASE-ACTIVATING PROTEIN"/>
    <property type="match status" value="1"/>
</dbReference>
<evidence type="ECO:0000259" key="3">
    <source>
        <dbReference type="PROSITE" id="PS50238"/>
    </source>
</evidence>
<dbReference type="SMART" id="SM00324">
    <property type="entry name" value="RhoGAP"/>
    <property type="match status" value="1"/>
</dbReference>
<feature type="region of interest" description="Disordered" evidence="2">
    <location>
        <begin position="239"/>
        <end position="284"/>
    </location>
</feature>
<dbReference type="Gene3D" id="1.10.555.10">
    <property type="entry name" value="Rho GTPase activation protein"/>
    <property type="match status" value="1"/>
</dbReference>
<accession>A0A6M2DR06</accession>
<protein>
    <submittedName>
        <fullName evidence="4">Putative rho gtpase-activating protein</fullName>
    </submittedName>
</protein>
<dbReference type="EMBL" id="GIIL01005069">
    <property type="protein sequence ID" value="NOV48795.1"/>
    <property type="molecule type" value="Transcribed_RNA"/>
</dbReference>
<dbReference type="SUPFAM" id="SSF48350">
    <property type="entry name" value="GTPase activation domain, GAP"/>
    <property type="match status" value="1"/>
</dbReference>
<keyword evidence="1" id="KW-0343">GTPase activation</keyword>
<dbReference type="GO" id="GO:0007165">
    <property type="term" value="P:signal transduction"/>
    <property type="evidence" value="ECO:0007669"/>
    <property type="project" value="InterPro"/>
</dbReference>
<sequence length="694" mass="79550">MRNARMSDNRNNCNSLDLNHNHYKKGIMQSRRRNKSLNDIDNEKLYADFKRKSKSCFYDTDVKFLEDFKRKSRSCFYDTDADLDKNDSVFQVQNSLFYVPKVDEESSPEAIASVSQLRVEQRENDKVEDVSNNKKINKYSDDNVKNFIDKFRKNVRSANIFENVLAWKNSLKSADFIEEEEHEWMVVDPEILEERQGKPTSQEIIIPKLISSNNSISKAAFKNKLEKCLLESHEHNLNLVQDEQNSDKTHSRGPSLRKKGQSDQRQKLRPTSGILSSALPPRTPQILSSDKVKYAVNVERKVIDGKKRKSWQNSRAVVTDTHIYFWKDKDAFDRYMEALTSPSKSTKPSYGLNSSNCPELCLSLKEIDINLADDKDTSKGVVKVTPLAQTDALELIGDGLLLRTEKFKDIELLLHHVCVGSGIKPPQTMTPLLTTYETTSVKKDSVENLDQDQAGFNLLRWFKRRPPMDTLINKGIMQVTVFGASLESLCVDVGSLKSLVPSFVRACTDRLEKTEGFMEVDGLYRASANLSRIQQLRIQVNQGSLNAVYNEDDPHVIAGALKLFFRELKEPLIPYDTFYSFLEASALTDEEEKMSRLHRLIQDLPPCNRDTLQHLIAHLVRVTECSNINRMHVGNLAIVWGPSLMWKPPENYKTDEYNSSPRTPSLVCYDIAVDCFRQNMVIEILITNHQQIFL</sequence>
<dbReference type="GO" id="GO:0005096">
    <property type="term" value="F:GTPase activator activity"/>
    <property type="evidence" value="ECO:0007669"/>
    <property type="project" value="UniProtKB-KW"/>
</dbReference>
<name>A0A6M2DR06_XENCH</name>
<dbReference type="AlphaFoldDB" id="A0A6M2DR06"/>
<evidence type="ECO:0000256" key="1">
    <source>
        <dbReference type="ARBA" id="ARBA00022468"/>
    </source>
</evidence>
<dbReference type="GO" id="GO:0005737">
    <property type="term" value="C:cytoplasm"/>
    <property type="evidence" value="ECO:0007669"/>
    <property type="project" value="TreeGrafter"/>
</dbReference>
<proteinExistence type="predicted"/>
<dbReference type="Pfam" id="PF00620">
    <property type="entry name" value="RhoGAP"/>
    <property type="match status" value="1"/>
</dbReference>
<feature type="domain" description="Rho-GAP" evidence="3">
    <location>
        <begin position="484"/>
        <end position="693"/>
    </location>
</feature>
<evidence type="ECO:0000256" key="2">
    <source>
        <dbReference type="SAM" id="MobiDB-lite"/>
    </source>
</evidence>
<dbReference type="InterPro" id="IPR011993">
    <property type="entry name" value="PH-like_dom_sf"/>
</dbReference>
<dbReference type="PROSITE" id="PS50238">
    <property type="entry name" value="RHOGAP"/>
    <property type="match status" value="1"/>
</dbReference>
<dbReference type="InterPro" id="IPR008936">
    <property type="entry name" value="Rho_GTPase_activation_prot"/>
</dbReference>
<dbReference type="Gene3D" id="2.30.29.30">
    <property type="entry name" value="Pleckstrin-homology domain (PH domain)/Phosphotyrosine-binding domain (PTB)"/>
    <property type="match status" value="1"/>
</dbReference>
<dbReference type="InterPro" id="IPR000198">
    <property type="entry name" value="RhoGAP_dom"/>
</dbReference>
<evidence type="ECO:0000313" key="4">
    <source>
        <dbReference type="EMBL" id="NOV48795.1"/>
    </source>
</evidence>
<reference evidence="4" key="1">
    <citation type="submission" date="2020-03" db="EMBL/GenBank/DDBJ databases">
        <title>Transcriptomic Profiling of the Digestive Tract of the Rat Flea, Xenopsylla cheopis, Following Blood Feeding and Infection with Yersinia pestis.</title>
        <authorList>
            <person name="Bland D.M."/>
            <person name="Martens C.A."/>
            <person name="Virtaneva K."/>
            <person name="Kanakabandi K."/>
            <person name="Long D."/>
            <person name="Rosenke R."/>
            <person name="Saturday G.A."/>
            <person name="Hoyt F.H."/>
            <person name="Bruno D.P."/>
            <person name="Ribeiro J.M.C."/>
            <person name="Hinnebusch J."/>
        </authorList>
    </citation>
    <scope>NUCLEOTIDE SEQUENCE</scope>
</reference>